<organism evidence="2 3">
    <name type="scientific">Yinghuangia soli</name>
    <dbReference type="NCBI Taxonomy" id="2908204"/>
    <lineage>
        <taxon>Bacteria</taxon>
        <taxon>Bacillati</taxon>
        <taxon>Actinomycetota</taxon>
        <taxon>Actinomycetes</taxon>
        <taxon>Kitasatosporales</taxon>
        <taxon>Streptomycetaceae</taxon>
        <taxon>Yinghuangia</taxon>
    </lineage>
</organism>
<dbReference type="Proteomes" id="UP001165378">
    <property type="component" value="Unassembled WGS sequence"/>
</dbReference>
<evidence type="ECO:0008006" key="4">
    <source>
        <dbReference type="Google" id="ProtNLM"/>
    </source>
</evidence>
<protein>
    <recommendedName>
        <fullName evidence="4">Peptidase inhibitor family I36</fullName>
    </recommendedName>
</protein>
<dbReference type="EMBL" id="JAKFHA010000001">
    <property type="protein sequence ID" value="MCF2525784.1"/>
    <property type="molecule type" value="Genomic_DNA"/>
</dbReference>
<dbReference type="AlphaFoldDB" id="A0AA41PTV7"/>
<proteinExistence type="predicted"/>
<feature type="signal peptide" evidence="1">
    <location>
        <begin position="1"/>
        <end position="44"/>
    </location>
</feature>
<reference evidence="2" key="1">
    <citation type="submission" date="2022-01" db="EMBL/GenBank/DDBJ databases">
        <title>Genome-Based Taxonomic Classification of the Phylum Actinobacteria.</title>
        <authorList>
            <person name="Gao Y."/>
        </authorList>
    </citation>
    <scope>NUCLEOTIDE SEQUENCE</scope>
    <source>
        <strain evidence="2">KLBMP 8922</strain>
    </source>
</reference>
<name>A0AA41PTV7_9ACTN</name>
<feature type="chain" id="PRO_5041391387" description="Peptidase inhibitor family I36" evidence="1">
    <location>
        <begin position="45"/>
        <end position="146"/>
    </location>
</feature>
<evidence type="ECO:0000313" key="3">
    <source>
        <dbReference type="Proteomes" id="UP001165378"/>
    </source>
</evidence>
<dbReference type="RefSeq" id="WP_235049812.1">
    <property type="nucleotide sequence ID" value="NZ_JAKFHA010000001.1"/>
</dbReference>
<evidence type="ECO:0000313" key="2">
    <source>
        <dbReference type="EMBL" id="MCF2525784.1"/>
    </source>
</evidence>
<gene>
    <name evidence="2" type="ORF">LZ495_00900</name>
</gene>
<sequence length="146" mass="15107">MRFSPVSPPTSPRASVFLGIRRLLGAVAALALAGVALVAGPASAAPGTSRTAPADGRTQKSGLCPDGYICLRPGGIGVPEPYLIPECASDYFVPPYIASAVENQTNAIVWITTADGSATWIPPHSSVTLWPVAQVDSVVSQCFKPF</sequence>
<keyword evidence="1" id="KW-0732">Signal</keyword>
<keyword evidence="3" id="KW-1185">Reference proteome</keyword>
<comment type="caution">
    <text evidence="2">The sequence shown here is derived from an EMBL/GenBank/DDBJ whole genome shotgun (WGS) entry which is preliminary data.</text>
</comment>
<evidence type="ECO:0000256" key="1">
    <source>
        <dbReference type="SAM" id="SignalP"/>
    </source>
</evidence>
<accession>A0AA41PTV7</accession>